<name>A0A5J5DJN2_9PERO</name>
<gene>
    <name evidence="1" type="ORF">FQN60_009701</name>
</gene>
<dbReference type="EMBL" id="VOFY01000004">
    <property type="protein sequence ID" value="KAA8593585.1"/>
    <property type="molecule type" value="Genomic_DNA"/>
</dbReference>
<evidence type="ECO:0000313" key="2">
    <source>
        <dbReference type="Proteomes" id="UP000327493"/>
    </source>
</evidence>
<sequence>MDVSSFSERRPNGRMKCSFCVRAEDKHGDASADSQVTLELVEYKHCQGFFLIHPQFSSTRAAFSRRHGVNETFGKRSAVTDPWRVPDVWSFLLLHLLQHLQARRVIGFHFEQAVQV</sequence>
<organism evidence="1 2">
    <name type="scientific">Etheostoma spectabile</name>
    <name type="common">orangethroat darter</name>
    <dbReference type="NCBI Taxonomy" id="54343"/>
    <lineage>
        <taxon>Eukaryota</taxon>
        <taxon>Metazoa</taxon>
        <taxon>Chordata</taxon>
        <taxon>Craniata</taxon>
        <taxon>Vertebrata</taxon>
        <taxon>Euteleostomi</taxon>
        <taxon>Actinopterygii</taxon>
        <taxon>Neopterygii</taxon>
        <taxon>Teleostei</taxon>
        <taxon>Neoteleostei</taxon>
        <taxon>Acanthomorphata</taxon>
        <taxon>Eupercaria</taxon>
        <taxon>Perciformes</taxon>
        <taxon>Percoidei</taxon>
        <taxon>Percidae</taxon>
        <taxon>Etheostomatinae</taxon>
        <taxon>Etheostoma</taxon>
    </lineage>
</organism>
<feature type="non-terminal residue" evidence="1">
    <location>
        <position position="116"/>
    </location>
</feature>
<dbReference type="AlphaFoldDB" id="A0A5J5DJN2"/>
<evidence type="ECO:0000313" key="1">
    <source>
        <dbReference type="EMBL" id="KAA8593585.1"/>
    </source>
</evidence>
<accession>A0A5J5DJN2</accession>
<dbReference type="Proteomes" id="UP000327493">
    <property type="component" value="Chromosome 4"/>
</dbReference>
<comment type="caution">
    <text evidence="1">The sequence shown here is derived from an EMBL/GenBank/DDBJ whole genome shotgun (WGS) entry which is preliminary data.</text>
</comment>
<proteinExistence type="predicted"/>
<reference evidence="1 2" key="1">
    <citation type="submission" date="2019-08" db="EMBL/GenBank/DDBJ databases">
        <title>A chromosome-level genome assembly, high-density linkage maps, and genome scans reveal the genomic architecture of hybrid incompatibilities underlying speciation via character displacement in darters (Percidae: Etheostominae).</title>
        <authorList>
            <person name="Moran R.L."/>
            <person name="Catchen J.M."/>
            <person name="Fuller R.C."/>
        </authorList>
    </citation>
    <scope>NUCLEOTIDE SEQUENCE [LARGE SCALE GENOMIC DNA]</scope>
    <source>
        <strain evidence="1">EspeVRDwgs_2016</strain>
        <tissue evidence="1">Muscle</tissue>
    </source>
</reference>
<keyword evidence="2" id="KW-1185">Reference proteome</keyword>
<protein>
    <submittedName>
        <fullName evidence="1">Uncharacterized protein</fullName>
    </submittedName>
</protein>